<evidence type="ECO:0008006" key="6">
    <source>
        <dbReference type="Google" id="ProtNLM"/>
    </source>
</evidence>
<accession>A0A139HPI1</accession>
<evidence type="ECO:0000256" key="1">
    <source>
        <dbReference type="ARBA" id="ARBA00004123"/>
    </source>
</evidence>
<keyword evidence="2" id="KW-0539">Nucleus</keyword>
<dbReference type="GO" id="GO:0005815">
    <property type="term" value="C:microtubule organizing center"/>
    <property type="evidence" value="ECO:0007669"/>
    <property type="project" value="TreeGrafter"/>
</dbReference>
<dbReference type="GO" id="GO:0003697">
    <property type="term" value="F:single-stranded DNA binding"/>
    <property type="evidence" value="ECO:0007669"/>
    <property type="project" value="TreeGrafter"/>
</dbReference>
<dbReference type="PANTHER" id="PTHR46457">
    <property type="entry name" value="DNA REPAIR PROTEIN RAD51 HOMOLOG 4"/>
    <property type="match status" value="1"/>
</dbReference>
<feature type="region of interest" description="Disordered" evidence="3">
    <location>
        <begin position="1"/>
        <end position="38"/>
    </location>
</feature>
<dbReference type="OrthoDB" id="336321at2759"/>
<dbReference type="GO" id="GO:0005657">
    <property type="term" value="C:replication fork"/>
    <property type="evidence" value="ECO:0007669"/>
    <property type="project" value="TreeGrafter"/>
</dbReference>
<dbReference type="GO" id="GO:0008094">
    <property type="term" value="F:ATP-dependent activity, acting on DNA"/>
    <property type="evidence" value="ECO:0007669"/>
    <property type="project" value="TreeGrafter"/>
</dbReference>
<dbReference type="InterPro" id="IPR051988">
    <property type="entry name" value="HRR_RAD51_Paralog"/>
</dbReference>
<dbReference type="Gene3D" id="3.40.50.300">
    <property type="entry name" value="P-loop containing nucleotide triphosphate hydrolases"/>
    <property type="match status" value="1"/>
</dbReference>
<proteinExistence type="predicted"/>
<evidence type="ECO:0000256" key="3">
    <source>
        <dbReference type="SAM" id="MobiDB-lite"/>
    </source>
</evidence>
<dbReference type="PANTHER" id="PTHR46457:SF1">
    <property type="entry name" value="DNA REPAIR PROTEIN RAD51 HOMOLOG 4"/>
    <property type="match status" value="1"/>
</dbReference>
<keyword evidence="5" id="KW-1185">Reference proteome</keyword>
<dbReference type="GO" id="GO:0007131">
    <property type="term" value="P:reciprocal meiotic recombination"/>
    <property type="evidence" value="ECO:0007669"/>
    <property type="project" value="TreeGrafter"/>
</dbReference>
<dbReference type="STRING" id="321146.A0A139HPI1"/>
<dbReference type="GO" id="GO:0000724">
    <property type="term" value="P:double-strand break repair via homologous recombination"/>
    <property type="evidence" value="ECO:0007669"/>
    <property type="project" value="TreeGrafter"/>
</dbReference>
<dbReference type="InterPro" id="IPR027417">
    <property type="entry name" value="P-loop_NTPase"/>
</dbReference>
<protein>
    <recommendedName>
        <fullName evidence="6">DNA recombination and repair protein Rad51-like C-terminal domain-containing protein</fullName>
    </recommendedName>
</protein>
<dbReference type="EMBL" id="LFZN01000022">
    <property type="protein sequence ID" value="KXT04289.1"/>
    <property type="molecule type" value="Genomic_DNA"/>
</dbReference>
<dbReference type="GO" id="GO:0042148">
    <property type="term" value="P:DNA strand invasion"/>
    <property type="evidence" value="ECO:0007669"/>
    <property type="project" value="TreeGrafter"/>
</dbReference>
<dbReference type="Proteomes" id="UP000070133">
    <property type="component" value="Unassembled WGS sequence"/>
</dbReference>
<evidence type="ECO:0000256" key="2">
    <source>
        <dbReference type="ARBA" id="ARBA00023242"/>
    </source>
</evidence>
<reference evidence="4 5" key="1">
    <citation type="submission" date="2015-07" db="EMBL/GenBank/DDBJ databases">
        <title>Comparative genomics of the Sigatoka disease complex on banana suggests a link between parallel evolutionary changes in Pseudocercospora fijiensis and Pseudocercospora eumusae and increased virulence on the banana host.</title>
        <authorList>
            <person name="Chang T.-C."/>
            <person name="Salvucci A."/>
            <person name="Crous P.W."/>
            <person name="Stergiopoulos I."/>
        </authorList>
    </citation>
    <scope>NUCLEOTIDE SEQUENCE [LARGE SCALE GENOMIC DNA]</scope>
    <source>
        <strain evidence="4 5">CBS 114824</strain>
    </source>
</reference>
<evidence type="ECO:0000313" key="5">
    <source>
        <dbReference type="Proteomes" id="UP000070133"/>
    </source>
</evidence>
<organism evidence="4 5">
    <name type="scientific">Pseudocercospora eumusae</name>
    <dbReference type="NCBI Taxonomy" id="321146"/>
    <lineage>
        <taxon>Eukaryota</taxon>
        <taxon>Fungi</taxon>
        <taxon>Dikarya</taxon>
        <taxon>Ascomycota</taxon>
        <taxon>Pezizomycotina</taxon>
        <taxon>Dothideomycetes</taxon>
        <taxon>Dothideomycetidae</taxon>
        <taxon>Mycosphaerellales</taxon>
        <taxon>Mycosphaerellaceae</taxon>
        <taxon>Pseudocercospora</taxon>
    </lineage>
</organism>
<comment type="caution">
    <text evidence="4">The sequence shown here is derived from an EMBL/GenBank/DDBJ whole genome shotgun (WGS) entry which is preliminary data.</text>
</comment>
<dbReference type="GO" id="GO:0033063">
    <property type="term" value="C:Rad51B-Rad51C-Rad51D-XRCC2 complex"/>
    <property type="evidence" value="ECO:0007669"/>
    <property type="project" value="TreeGrafter"/>
</dbReference>
<dbReference type="SUPFAM" id="SSF52540">
    <property type="entry name" value="P-loop containing nucleoside triphosphate hydrolases"/>
    <property type="match status" value="1"/>
</dbReference>
<name>A0A139HPI1_9PEZI</name>
<comment type="subcellular location">
    <subcellularLocation>
        <location evidence="1">Nucleus</location>
    </subcellularLocation>
</comment>
<dbReference type="AlphaFoldDB" id="A0A139HPI1"/>
<evidence type="ECO:0000313" key="4">
    <source>
        <dbReference type="EMBL" id="KXT04289.1"/>
    </source>
</evidence>
<dbReference type="GO" id="GO:0000400">
    <property type="term" value="F:four-way junction DNA binding"/>
    <property type="evidence" value="ECO:0007669"/>
    <property type="project" value="TreeGrafter"/>
</dbReference>
<sequence length="314" mass="34649">MATSAEPVLASSLYDLEHPNQKVPQQKRETTKRQAKTSSKAIDKALNGGLDFGEVNYTTTEDRGDGSDFIQNLLACHLQISEKATATVIDCTLAFDVRKLHKIVQTSLPVPEDALKILDRLKIMKIFDYTGLTEALAEVREHLEQKPAPKATISDSEDEEDLVVSGAKSDAISPRELLIVTNLTHILAPMIKTSYVQGQATLASLLRLLGHLAKTQDMCVMVLGDAHTKKVAEGETLSMFQSCLMRSALGDGVGHLVDTHLYLHKLPRKNPESVAEEAPRKAHILEVVQDRYGDRSSQWAAFEYDSDGRMKDIS</sequence>
<gene>
    <name evidence="4" type="ORF">AC578_7963</name>
</gene>
<dbReference type="GO" id="GO:0000723">
    <property type="term" value="P:telomere maintenance"/>
    <property type="evidence" value="ECO:0007669"/>
    <property type="project" value="TreeGrafter"/>
</dbReference>
<feature type="compositionally biased region" description="Basic and acidic residues" evidence="3">
    <location>
        <begin position="15"/>
        <end position="32"/>
    </location>
</feature>